<dbReference type="AlphaFoldDB" id="A0A7T8AS58"/>
<dbReference type="EMBL" id="CP060814">
    <property type="protein sequence ID" value="QQN89862.1"/>
    <property type="molecule type" value="Genomic_DNA"/>
</dbReference>
<dbReference type="InterPro" id="IPR011664">
    <property type="entry name" value="Abi_system_AbiD/AbiF-like"/>
</dbReference>
<geneLocation type="plasmid" evidence="1 2">
    <name>pXM9F202-2-17k</name>
</geneLocation>
<keyword evidence="1" id="KW-0614">Plasmid</keyword>
<name>A0A7T8AS58_9GAMM</name>
<dbReference type="Proteomes" id="UP000596079">
    <property type="component" value="Plasmid pXM9F202-2-17k"/>
</dbReference>
<evidence type="ECO:0000313" key="1">
    <source>
        <dbReference type="EMBL" id="QQN89862.1"/>
    </source>
</evidence>
<proteinExistence type="predicted"/>
<accession>A0A7T8AS58</accession>
<dbReference type="Pfam" id="PF07751">
    <property type="entry name" value="Abi_2"/>
    <property type="match status" value="1"/>
</dbReference>
<evidence type="ECO:0000313" key="2">
    <source>
        <dbReference type="Proteomes" id="UP000596079"/>
    </source>
</evidence>
<reference evidence="1 2" key="1">
    <citation type="submission" date="2020-08" db="EMBL/GenBank/DDBJ databases">
        <title>Emergence of ISAba1-mediated novel tet(X) in Acinetobacter variabilis from a chicken farm.</title>
        <authorList>
            <person name="Peng K."/>
            <person name="Li R."/>
        </authorList>
    </citation>
    <scope>NUCLEOTIDE SEQUENCE [LARGE SCALE GENOMIC DNA]</scope>
    <source>
        <strain evidence="1 2">XM9F202-2</strain>
        <plasmid evidence="1 2">pXM9F202-2-17k</plasmid>
    </source>
</reference>
<gene>
    <name evidence="1" type="ORF">IAQ69_16710</name>
</gene>
<protein>
    <submittedName>
        <fullName evidence="1">Abi family protein</fullName>
    </submittedName>
</protein>
<sequence length="280" mass="32798">MYEKVFNTTDPLELHGAYIWSIKLAASIYPLLSTLEVALRNSIHTTATQLIGADWYDKLATKVRTQYQAPQRDQSNIDWHNKQVTDIKKKIKRKTPARGLNKHDLLVAKMDFGFWDNLLRECFSVNGNPMALWPRCTPIVFPNLPSGYTNTNAHDEISELRELRNDIAHHSPIWKNRTVYDKLTAITYINQRIDKIIEVIEWLSRDKVNWIEVHMLVAEARRVASLNYLELCQRKDMNHVEVKFSCFRRELKKQFKVLNINEFKVVNNNNSLFLITKIST</sequence>
<organism evidence="1 2">
    <name type="scientific">Acinetobacter variabilis</name>
    <dbReference type="NCBI Taxonomy" id="70346"/>
    <lineage>
        <taxon>Bacteria</taxon>
        <taxon>Pseudomonadati</taxon>
        <taxon>Pseudomonadota</taxon>
        <taxon>Gammaproteobacteria</taxon>
        <taxon>Moraxellales</taxon>
        <taxon>Moraxellaceae</taxon>
        <taxon>Acinetobacter</taxon>
    </lineage>
</organism>